<evidence type="ECO:0000256" key="14">
    <source>
        <dbReference type="ARBA" id="ARBA00049067"/>
    </source>
</evidence>
<dbReference type="GO" id="GO:0016301">
    <property type="term" value="F:kinase activity"/>
    <property type="evidence" value="ECO:0007669"/>
    <property type="project" value="UniProtKB-KW"/>
</dbReference>
<dbReference type="InterPro" id="IPR011009">
    <property type="entry name" value="Kinase-like_dom_sf"/>
</dbReference>
<evidence type="ECO:0000256" key="12">
    <source>
        <dbReference type="ARBA" id="ARBA00023277"/>
    </source>
</evidence>
<evidence type="ECO:0000259" key="15">
    <source>
        <dbReference type="Pfam" id="PF01636"/>
    </source>
</evidence>
<organism evidence="17 18">
    <name type="scientific">Amnibacterium setariae</name>
    <dbReference type="NCBI Taxonomy" id="2306585"/>
    <lineage>
        <taxon>Bacteria</taxon>
        <taxon>Bacillati</taxon>
        <taxon>Actinomycetota</taxon>
        <taxon>Actinomycetes</taxon>
        <taxon>Micrococcales</taxon>
        <taxon>Microbacteriaceae</taxon>
        <taxon>Amnibacterium</taxon>
    </lineage>
</organism>
<dbReference type="Pfam" id="PF18085">
    <property type="entry name" value="Mak_N_cap"/>
    <property type="match status" value="1"/>
</dbReference>
<keyword evidence="12" id="KW-0119">Carbohydrate metabolism</keyword>
<dbReference type="UniPathway" id="UPA00164"/>
<evidence type="ECO:0000256" key="5">
    <source>
        <dbReference type="ARBA" id="ARBA00013882"/>
    </source>
</evidence>
<keyword evidence="18" id="KW-1185">Reference proteome</keyword>
<feature type="domain" description="Maltokinase N-terminal cap" evidence="16">
    <location>
        <begin position="14"/>
        <end position="67"/>
    </location>
</feature>
<dbReference type="RefSeq" id="WP_119481523.1">
    <property type="nucleotide sequence ID" value="NZ_QXTG01000001.1"/>
</dbReference>
<keyword evidence="6" id="KW-0321">Glycogen metabolism</keyword>
<evidence type="ECO:0000256" key="9">
    <source>
        <dbReference type="ARBA" id="ARBA00022777"/>
    </source>
</evidence>
<evidence type="ECO:0000256" key="2">
    <source>
        <dbReference type="ARBA" id="ARBA00006219"/>
    </source>
</evidence>
<dbReference type="InterPro" id="IPR040999">
    <property type="entry name" value="Mak_N_cap"/>
</dbReference>
<evidence type="ECO:0000256" key="7">
    <source>
        <dbReference type="ARBA" id="ARBA00022679"/>
    </source>
</evidence>
<dbReference type="Gene3D" id="3.90.1200.10">
    <property type="match status" value="1"/>
</dbReference>
<keyword evidence="10" id="KW-0067">ATP-binding</keyword>
<dbReference type="Proteomes" id="UP000265742">
    <property type="component" value="Unassembled WGS sequence"/>
</dbReference>
<sequence>MADPALIPGPLPSWIAGQRWFANTVGDALEVESTLPLTADGAVRTLFVRDRTPGAAAVYQVPVALDADGSLRDGPRTDEFVRVLLAVLFAGAVAEGDAGVGAEGVPIGWSGPPPALRAARVLSGEQSNTSIIVDAERADGSPVGLMVKVFRALHDGENPDVVLQSAIAAAGSDRVPATYAALVGSWPDPAAPGGTARGHLAVAQEFLPDTRDAWRVALDAARTGEDFSDRARDLGAATAEVHRVLATALPTAEADEVARAAALGSMRSRAEQAAALVPSIDAAGGAVLATLEAGLAGPWPPLQRIHGDYHLGQVLLVPDRGWVLLDFEGEPLRPMAERTAPDLALRDVAGMLRSFDYVAGTLAQEGGDADAARSWADQARAAFLAGYEAELGASLAPHAALLAALELDKALYECVYEARNRPAWLPIPELAVLRLLEAVA</sequence>
<evidence type="ECO:0000256" key="11">
    <source>
        <dbReference type="ARBA" id="ARBA00023056"/>
    </source>
</evidence>
<dbReference type="GO" id="GO:0005978">
    <property type="term" value="P:glycogen biosynthetic process"/>
    <property type="evidence" value="ECO:0007669"/>
    <property type="project" value="UniProtKB-UniPathway"/>
</dbReference>
<reference evidence="18" key="1">
    <citation type="submission" date="2018-09" db="EMBL/GenBank/DDBJ databases">
        <authorList>
            <person name="Kim I."/>
        </authorList>
    </citation>
    <scope>NUCLEOTIDE SEQUENCE [LARGE SCALE GENOMIC DNA]</scope>
    <source>
        <strain evidence="18">DD4a</strain>
    </source>
</reference>
<keyword evidence="11" id="KW-0320">Glycogen biosynthesis</keyword>
<keyword evidence="8" id="KW-0547">Nucleotide-binding</keyword>
<evidence type="ECO:0000313" key="18">
    <source>
        <dbReference type="Proteomes" id="UP000265742"/>
    </source>
</evidence>
<comment type="catalytic activity">
    <reaction evidence="14">
        <text>D-maltose + ATP = alpha-maltose 1-phosphate + ADP + H(+)</text>
        <dbReference type="Rhea" id="RHEA:31915"/>
        <dbReference type="ChEBI" id="CHEBI:15378"/>
        <dbReference type="ChEBI" id="CHEBI:17306"/>
        <dbReference type="ChEBI" id="CHEBI:30616"/>
        <dbReference type="ChEBI" id="CHEBI:63576"/>
        <dbReference type="ChEBI" id="CHEBI:456216"/>
        <dbReference type="EC" id="2.7.1.175"/>
    </reaction>
</comment>
<evidence type="ECO:0000256" key="6">
    <source>
        <dbReference type="ARBA" id="ARBA00022600"/>
    </source>
</evidence>
<dbReference type="GO" id="GO:0005524">
    <property type="term" value="F:ATP binding"/>
    <property type="evidence" value="ECO:0007669"/>
    <property type="project" value="UniProtKB-KW"/>
</dbReference>
<proteinExistence type="inferred from homology"/>
<dbReference type="OrthoDB" id="3787729at2"/>
<name>A0A3A1U3R5_9MICO</name>
<evidence type="ECO:0000256" key="10">
    <source>
        <dbReference type="ARBA" id="ARBA00022840"/>
    </source>
</evidence>
<evidence type="ECO:0000256" key="13">
    <source>
        <dbReference type="ARBA" id="ARBA00031251"/>
    </source>
</evidence>
<evidence type="ECO:0000256" key="4">
    <source>
        <dbReference type="ARBA" id="ARBA00011962"/>
    </source>
</evidence>
<evidence type="ECO:0000256" key="8">
    <source>
        <dbReference type="ARBA" id="ARBA00022741"/>
    </source>
</evidence>
<dbReference type="Pfam" id="PF01636">
    <property type="entry name" value="APH"/>
    <property type="match status" value="1"/>
</dbReference>
<comment type="pathway">
    <text evidence="1">Glycan biosynthesis; glycogen biosynthesis.</text>
</comment>
<evidence type="ECO:0000256" key="3">
    <source>
        <dbReference type="ARBA" id="ARBA00011245"/>
    </source>
</evidence>
<gene>
    <name evidence="17" type="ORF">D1781_07315</name>
</gene>
<comment type="similarity">
    <text evidence="2">Belongs to the aminoglycoside phosphotransferase family.</text>
</comment>
<dbReference type="AlphaFoldDB" id="A0A3A1U3R5"/>
<comment type="subunit">
    <text evidence="3">Monomer.</text>
</comment>
<accession>A0A3A1U3R5</accession>
<comment type="caution">
    <text evidence="17">The sequence shown here is derived from an EMBL/GenBank/DDBJ whole genome shotgun (WGS) entry which is preliminary data.</text>
</comment>
<dbReference type="SUPFAM" id="SSF56112">
    <property type="entry name" value="Protein kinase-like (PK-like)"/>
    <property type="match status" value="1"/>
</dbReference>
<protein>
    <recommendedName>
        <fullName evidence="5">Maltokinase</fullName>
        <ecNumber evidence="4">2.7.1.175</ecNumber>
    </recommendedName>
    <alternativeName>
        <fullName evidence="13">Maltose-1-phosphate synthase</fullName>
    </alternativeName>
</protein>
<evidence type="ECO:0000313" key="17">
    <source>
        <dbReference type="EMBL" id="RIX31161.1"/>
    </source>
</evidence>
<dbReference type="EC" id="2.7.1.175" evidence="4"/>
<feature type="domain" description="Aminoglycoside phosphotransferase" evidence="15">
    <location>
        <begin position="222"/>
        <end position="360"/>
    </location>
</feature>
<keyword evidence="7" id="KW-0808">Transferase</keyword>
<evidence type="ECO:0000259" key="16">
    <source>
        <dbReference type="Pfam" id="PF18085"/>
    </source>
</evidence>
<dbReference type="EMBL" id="QXTG01000001">
    <property type="protein sequence ID" value="RIX31161.1"/>
    <property type="molecule type" value="Genomic_DNA"/>
</dbReference>
<dbReference type="InterPro" id="IPR002575">
    <property type="entry name" value="Aminoglycoside_PTrfase"/>
</dbReference>
<keyword evidence="9" id="KW-0418">Kinase</keyword>
<evidence type="ECO:0000256" key="1">
    <source>
        <dbReference type="ARBA" id="ARBA00004964"/>
    </source>
</evidence>